<comment type="caution">
    <text evidence="2">The sequence shown here is derived from an EMBL/GenBank/DDBJ whole genome shotgun (WGS) entry which is preliminary data.</text>
</comment>
<evidence type="ECO:0000259" key="1">
    <source>
        <dbReference type="Pfam" id="PF01882"/>
    </source>
</evidence>
<reference evidence="2" key="2">
    <citation type="submission" date="2020-09" db="EMBL/GenBank/DDBJ databases">
        <authorList>
            <person name="Sun Q."/>
            <person name="Kim S."/>
        </authorList>
    </citation>
    <scope>NUCLEOTIDE SEQUENCE</scope>
    <source>
        <strain evidence="2">KCTC 12870</strain>
    </source>
</reference>
<keyword evidence="3" id="KW-1185">Reference proteome</keyword>
<evidence type="ECO:0000313" key="3">
    <source>
        <dbReference type="Proteomes" id="UP000642829"/>
    </source>
</evidence>
<organism evidence="2 3">
    <name type="scientific">Cerasicoccus arenae</name>
    <dbReference type="NCBI Taxonomy" id="424488"/>
    <lineage>
        <taxon>Bacteria</taxon>
        <taxon>Pseudomonadati</taxon>
        <taxon>Verrucomicrobiota</taxon>
        <taxon>Opitutia</taxon>
        <taxon>Puniceicoccales</taxon>
        <taxon>Cerasicoccaceae</taxon>
        <taxon>Cerasicoccus</taxon>
    </lineage>
</organism>
<dbReference type="PANTHER" id="PTHR33608:SF7">
    <property type="entry name" value="DUF58 DOMAIN-CONTAINING PROTEIN"/>
    <property type="match status" value="1"/>
</dbReference>
<feature type="domain" description="DUF58" evidence="1">
    <location>
        <begin position="57"/>
        <end position="254"/>
    </location>
</feature>
<accession>A0A8J3GCA1</accession>
<evidence type="ECO:0000313" key="2">
    <source>
        <dbReference type="EMBL" id="GHB92847.1"/>
    </source>
</evidence>
<dbReference type="RefSeq" id="WP_189511547.1">
    <property type="nucleotide sequence ID" value="NZ_BMXG01000002.1"/>
</dbReference>
<dbReference type="AlphaFoldDB" id="A0A8J3GCA1"/>
<dbReference type="PANTHER" id="PTHR33608">
    <property type="entry name" value="BLL2464 PROTEIN"/>
    <property type="match status" value="1"/>
</dbReference>
<sequence length="298" mass="33650">MTSATIQLPAHEVHRQALKSAESAARMIQLAFRRDNWRGQSGNWAGMGIGSSIDFQDHRQYIPGDDPRYINWQAYARTGNYSMKLYREEVSPQVDLAFDASASMFVTPEKALRALELLYFAAHSTFQINAQLKAFQLIGSQVKQITTDALRSGQIDFSSTEATPLTPHFDRVPWRQQSLRVIISDLLFPSAPDAVVNVLSSGRTRCIVFAPWTEQEANPDWLGNVELIDCERDARQTHNLSAHELESYRQRYRSHFAAWSDACRRRSLDFARVKSEGSLTQALTREALGSQAVEVIGK</sequence>
<reference evidence="2" key="1">
    <citation type="journal article" date="2014" name="Int. J. Syst. Evol. Microbiol.">
        <title>Complete genome sequence of Corynebacterium casei LMG S-19264T (=DSM 44701T), isolated from a smear-ripened cheese.</title>
        <authorList>
            <consortium name="US DOE Joint Genome Institute (JGI-PGF)"/>
            <person name="Walter F."/>
            <person name="Albersmeier A."/>
            <person name="Kalinowski J."/>
            <person name="Ruckert C."/>
        </authorList>
    </citation>
    <scope>NUCLEOTIDE SEQUENCE</scope>
    <source>
        <strain evidence="2">KCTC 12870</strain>
    </source>
</reference>
<name>A0A8J3GCA1_9BACT</name>
<gene>
    <name evidence="2" type="ORF">GCM10007047_05180</name>
</gene>
<dbReference type="Proteomes" id="UP000642829">
    <property type="component" value="Unassembled WGS sequence"/>
</dbReference>
<dbReference type="EMBL" id="BMXG01000002">
    <property type="protein sequence ID" value="GHB92847.1"/>
    <property type="molecule type" value="Genomic_DNA"/>
</dbReference>
<proteinExistence type="predicted"/>
<dbReference type="Pfam" id="PF01882">
    <property type="entry name" value="DUF58"/>
    <property type="match status" value="1"/>
</dbReference>
<protein>
    <recommendedName>
        <fullName evidence="1">DUF58 domain-containing protein</fullName>
    </recommendedName>
</protein>
<dbReference type="InterPro" id="IPR002881">
    <property type="entry name" value="DUF58"/>
</dbReference>